<proteinExistence type="predicted"/>
<name>A0A377HMH8_GRIHO</name>
<accession>A0A377HMH8</accession>
<dbReference type="AlphaFoldDB" id="A0A377HMH8"/>
<evidence type="ECO:0000313" key="2">
    <source>
        <dbReference type="EMBL" id="STO56912.1"/>
    </source>
</evidence>
<dbReference type="Gene3D" id="3.40.50.2000">
    <property type="entry name" value="Glycogen Phosphorylase B"/>
    <property type="match status" value="2"/>
</dbReference>
<dbReference type="Proteomes" id="UP000254512">
    <property type="component" value="Unassembled WGS sequence"/>
</dbReference>
<dbReference type="CDD" id="cd03794">
    <property type="entry name" value="GT4_WbuB-like"/>
    <property type="match status" value="1"/>
</dbReference>
<dbReference type="PANTHER" id="PTHR12526:SF609">
    <property type="entry name" value="LIPOPOLYSACCHARIDE BIOSYNTHESIS PROTEIN"/>
    <property type="match status" value="1"/>
</dbReference>
<protein>
    <submittedName>
        <fullName evidence="2">Putative glycosyl transferase</fullName>
    </submittedName>
</protein>
<dbReference type="PANTHER" id="PTHR12526">
    <property type="entry name" value="GLYCOSYLTRANSFERASE"/>
    <property type="match status" value="1"/>
</dbReference>
<dbReference type="EMBL" id="UGHD01000002">
    <property type="protein sequence ID" value="STO56912.1"/>
    <property type="molecule type" value="Genomic_DNA"/>
</dbReference>
<dbReference type="GO" id="GO:0016757">
    <property type="term" value="F:glycosyltransferase activity"/>
    <property type="evidence" value="ECO:0007669"/>
    <property type="project" value="InterPro"/>
</dbReference>
<dbReference type="GO" id="GO:1901135">
    <property type="term" value="P:carbohydrate derivative metabolic process"/>
    <property type="evidence" value="ECO:0007669"/>
    <property type="project" value="UniProtKB-ARBA"/>
</dbReference>
<evidence type="ECO:0000259" key="1">
    <source>
        <dbReference type="Pfam" id="PF00534"/>
    </source>
</evidence>
<dbReference type="Pfam" id="PF00534">
    <property type="entry name" value="Glycos_transf_1"/>
    <property type="match status" value="1"/>
</dbReference>
<keyword evidence="2" id="KW-0808">Transferase</keyword>
<evidence type="ECO:0000313" key="3">
    <source>
        <dbReference type="Proteomes" id="UP000254512"/>
    </source>
</evidence>
<dbReference type="SUPFAM" id="SSF53756">
    <property type="entry name" value="UDP-Glycosyltransferase/glycogen phosphorylase"/>
    <property type="match status" value="1"/>
</dbReference>
<feature type="domain" description="Glycosyl transferase family 1" evidence="1">
    <location>
        <begin position="210"/>
        <end position="377"/>
    </location>
</feature>
<dbReference type="InterPro" id="IPR001296">
    <property type="entry name" value="Glyco_trans_1"/>
</dbReference>
<gene>
    <name evidence="2" type="ORF">NCTC11645_01287</name>
</gene>
<sequence>MKLALVIDDYLPHSTRVGAKMFHELALELISQGHQVVVITPQPRQSARLVKEDFDTVEVWRFRSGEIKDVPKVKRAVNETLLSAAAWGVIKSEVEQSTFDGVIYYSPSIFWGHLVSKIKSRCKCKAYLILRDFFPQWAIDGGMISQGSLIERYFRFFESYSYQQADVIGVMSENNLALFNDMTKAKYNTQILRNWANCEPPRLKVEVSFREKLGLVGKTIFFYGGNIGHAQDMANLMRLAKSMQPFPEAHFLFVGQGDEVDLINSLAIEWKLDNFSYLPSVDQQTFKALLKEIDVGLFSLAANHTAHNFPGKLLGYMVESIPILGSVNKGNDLADVINNHGAGSIFLNGDDDALFDAAKNLLMDKQLRRQNGARAYQLLVDHFSVQSAASQIVEHISHSPQPSKTDTAVILR</sequence>
<organism evidence="2 3">
    <name type="scientific">Grimontia hollisae</name>
    <name type="common">Vibrio hollisae</name>
    <dbReference type="NCBI Taxonomy" id="673"/>
    <lineage>
        <taxon>Bacteria</taxon>
        <taxon>Pseudomonadati</taxon>
        <taxon>Pseudomonadota</taxon>
        <taxon>Gammaproteobacteria</taxon>
        <taxon>Vibrionales</taxon>
        <taxon>Vibrionaceae</taxon>
        <taxon>Grimontia</taxon>
    </lineage>
</organism>
<reference evidence="2 3" key="1">
    <citation type="submission" date="2018-06" db="EMBL/GenBank/DDBJ databases">
        <authorList>
            <consortium name="Pathogen Informatics"/>
            <person name="Doyle S."/>
        </authorList>
    </citation>
    <scope>NUCLEOTIDE SEQUENCE [LARGE SCALE GENOMIC DNA]</scope>
    <source>
        <strain evidence="2 3">NCTC11645</strain>
    </source>
</reference>
<dbReference type="RefSeq" id="WP_115659566.1">
    <property type="nucleotide sequence ID" value="NZ_UGHD01000002.1"/>
</dbReference>